<dbReference type="OMA" id="DTEIMRM"/>
<dbReference type="HAMAP" id="MF_03057">
    <property type="entry name" value="SDHAF2"/>
    <property type="match status" value="1"/>
</dbReference>
<comment type="subcellular location">
    <subcellularLocation>
        <location evidence="1 4">Mitochondrion matrix</location>
    </subcellularLocation>
</comment>
<evidence type="ECO:0000313" key="5">
    <source>
        <dbReference type="EnsemblMetazoa" id="XP_014241776.1"/>
    </source>
</evidence>
<dbReference type="PANTHER" id="PTHR12469:SF2">
    <property type="entry name" value="SUCCINATE DEHYDROGENASE ASSEMBLY FACTOR 2, MITOCHONDRIAL"/>
    <property type="match status" value="1"/>
</dbReference>
<dbReference type="AlphaFoldDB" id="A0A8I6RAT9"/>
<evidence type="ECO:0000256" key="2">
    <source>
        <dbReference type="ARBA" id="ARBA00023128"/>
    </source>
</evidence>
<dbReference type="RefSeq" id="XP_014241776.1">
    <property type="nucleotide sequence ID" value="XM_014386290.1"/>
</dbReference>
<proteinExistence type="inferred from homology"/>
<comment type="similarity">
    <text evidence="4">Belongs to the SDHAF2 family.</text>
</comment>
<dbReference type="InterPro" id="IPR005631">
    <property type="entry name" value="SDH"/>
</dbReference>
<dbReference type="OrthoDB" id="284292at2759"/>
<reference evidence="5" key="1">
    <citation type="submission" date="2022-01" db="UniProtKB">
        <authorList>
            <consortium name="EnsemblMetazoa"/>
        </authorList>
    </citation>
    <scope>IDENTIFICATION</scope>
</reference>
<evidence type="ECO:0000313" key="6">
    <source>
        <dbReference type="Proteomes" id="UP000494040"/>
    </source>
</evidence>
<evidence type="ECO:0000256" key="4">
    <source>
        <dbReference type="HAMAP-Rule" id="MF_03057"/>
    </source>
</evidence>
<dbReference type="PANTHER" id="PTHR12469">
    <property type="entry name" value="PROTEIN EMI5 HOMOLOG, MITOCHONDRIAL"/>
    <property type="match status" value="1"/>
</dbReference>
<keyword evidence="2 4" id="KW-0496">Mitochondrion</keyword>
<dbReference type="InterPro" id="IPR036714">
    <property type="entry name" value="SDH_sf"/>
</dbReference>
<dbReference type="SUPFAM" id="SSF109910">
    <property type="entry name" value="YgfY-like"/>
    <property type="match status" value="1"/>
</dbReference>
<name>A0A8I6RAT9_CIMLE</name>
<dbReference type="GO" id="GO:0006099">
    <property type="term" value="P:tricarboxylic acid cycle"/>
    <property type="evidence" value="ECO:0007669"/>
    <property type="project" value="TreeGrafter"/>
</dbReference>
<accession>A0A8I6RAT9</accession>
<keyword evidence="6" id="KW-1185">Reference proteome</keyword>
<protein>
    <recommendedName>
        <fullName evidence="4">Succinate dehydrogenase assembly factor 2, mitochondrial</fullName>
        <shortName evidence="4">SDH assembly factor 2</shortName>
        <shortName evidence="4">SDHAF2</shortName>
    </recommendedName>
</protein>
<dbReference type="InterPro" id="IPR028882">
    <property type="entry name" value="SDHAF2"/>
</dbReference>
<sequence length="142" mass="16989">MEAFKHTLRRLVSFRTPQMRLFSEGRPNEPTIPEYEHRKDESAVIRKARLLYQSRKRGMLENDLILSTFADKYLQKMDGELLEQYDKLINVPLNDWDIYYWATGIRDVPPEYDNKVMALLKDHVLNTKKESRIRQPDLPHEI</sequence>
<evidence type="ECO:0000256" key="3">
    <source>
        <dbReference type="ARBA" id="ARBA00023186"/>
    </source>
</evidence>
<dbReference type="Pfam" id="PF03937">
    <property type="entry name" value="Sdh5"/>
    <property type="match status" value="1"/>
</dbReference>
<dbReference type="GO" id="GO:0034553">
    <property type="term" value="P:mitochondrial respiratory chain complex II assembly"/>
    <property type="evidence" value="ECO:0007669"/>
    <property type="project" value="TreeGrafter"/>
</dbReference>
<organism evidence="5 6">
    <name type="scientific">Cimex lectularius</name>
    <name type="common">Bed bug</name>
    <name type="synonym">Acanthia lectularia</name>
    <dbReference type="NCBI Taxonomy" id="79782"/>
    <lineage>
        <taxon>Eukaryota</taxon>
        <taxon>Metazoa</taxon>
        <taxon>Ecdysozoa</taxon>
        <taxon>Arthropoda</taxon>
        <taxon>Hexapoda</taxon>
        <taxon>Insecta</taxon>
        <taxon>Pterygota</taxon>
        <taxon>Neoptera</taxon>
        <taxon>Paraneoptera</taxon>
        <taxon>Hemiptera</taxon>
        <taxon>Heteroptera</taxon>
        <taxon>Panheteroptera</taxon>
        <taxon>Cimicomorpha</taxon>
        <taxon>Cimicidae</taxon>
        <taxon>Cimex</taxon>
    </lineage>
</organism>
<dbReference type="Proteomes" id="UP000494040">
    <property type="component" value="Unassembled WGS sequence"/>
</dbReference>
<evidence type="ECO:0000256" key="1">
    <source>
        <dbReference type="ARBA" id="ARBA00004305"/>
    </source>
</evidence>
<dbReference type="KEGG" id="clec:106662295"/>
<comment type="function">
    <text evidence="4">Plays an essential role in the assembly of succinate dehydrogenase (SDH), an enzyme complex (also referred to as respiratory complex II) that is a component of both the tricarboxylic acid (TCA) cycle and the mitochondrial electron transport chain, and which couples the oxidation of succinate to fumarate with the reduction of ubiquinone (coenzyme Q) to ubiquinol. Required for flavinylation (covalent attachment of FAD) of the flavoprotein subunit of the SDH catalytic dimer.</text>
</comment>
<dbReference type="FunFam" id="1.10.150.250:FF:000002">
    <property type="entry name" value="Succinate dehydrogenase assembly factor 2, mitochondrial"/>
    <property type="match status" value="1"/>
</dbReference>
<dbReference type="Gene3D" id="1.10.150.250">
    <property type="entry name" value="Flavinator of succinate dehydrogenase"/>
    <property type="match status" value="1"/>
</dbReference>
<dbReference type="EnsemblMetazoa" id="XM_014386290.1">
    <property type="protein sequence ID" value="XP_014241776.1"/>
    <property type="gene ID" value="LOC106662295"/>
</dbReference>
<comment type="subunit">
    <text evidence="4">Interacts with the flavoprotein subunit within the SDH catalytic dimer.</text>
</comment>
<dbReference type="GO" id="GO:0006121">
    <property type="term" value="P:mitochondrial electron transport, succinate to ubiquinone"/>
    <property type="evidence" value="ECO:0007669"/>
    <property type="project" value="UniProtKB-UniRule"/>
</dbReference>
<dbReference type="GO" id="GO:0005759">
    <property type="term" value="C:mitochondrial matrix"/>
    <property type="evidence" value="ECO:0007669"/>
    <property type="project" value="UniProtKB-SubCell"/>
</dbReference>
<dbReference type="GeneID" id="106662295"/>
<keyword evidence="3 4" id="KW-0143">Chaperone</keyword>